<evidence type="ECO:0000259" key="3">
    <source>
        <dbReference type="Pfam" id="PF13649"/>
    </source>
</evidence>
<dbReference type="PANTHER" id="PTHR44942">
    <property type="entry name" value="METHYLTRANSF_11 DOMAIN-CONTAINING PROTEIN"/>
    <property type="match status" value="1"/>
</dbReference>
<sequence>MDKRLTFNEDAANYDKWRPAYCAELFRDIIAYSRIGQGGKVIEIGIGTGQATRPFLETGCELAAIELGADLAEYSQLKFREHKNFRVHNTTFEEFTGPDESVDLIYSATAFHWIPEDVGYPKVRELLKKGGTVALFWNRPFAAREDDELHQHIQRIYQQYRPSNTKLIEHDTEKYQAISQNLRTYGFKDIQFKLYHLTRSFSSADYIALLNTYSDHRSMPSAIKEPFEEEIRAAIMKSGDVLTIYDTIDLHLGRK</sequence>
<evidence type="ECO:0000313" key="4">
    <source>
        <dbReference type="EMBL" id="NOU81016.1"/>
    </source>
</evidence>
<reference evidence="4 5" key="1">
    <citation type="submission" date="2019-10" db="EMBL/GenBank/DDBJ databases">
        <title>Description of Paenibacillus terricola sp. nov.</title>
        <authorList>
            <person name="Carlier A."/>
            <person name="Qi S."/>
        </authorList>
    </citation>
    <scope>NUCLEOTIDE SEQUENCE [LARGE SCALE GENOMIC DNA]</scope>
    <source>
        <strain evidence="4 5">LMG 31459</strain>
    </source>
</reference>
<dbReference type="InterPro" id="IPR041698">
    <property type="entry name" value="Methyltransf_25"/>
</dbReference>
<dbReference type="RefSeq" id="WP_171718551.1">
    <property type="nucleotide sequence ID" value="NZ_WHOB01000059.1"/>
</dbReference>
<comment type="caution">
    <text evidence="4">The sequence shown here is derived from an EMBL/GenBank/DDBJ whole genome shotgun (WGS) entry which is preliminary data.</text>
</comment>
<organism evidence="4 5">
    <name type="scientific">Paenibacillus phytohabitans</name>
    <dbReference type="NCBI Taxonomy" id="2654978"/>
    <lineage>
        <taxon>Bacteria</taxon>
        <taxon>Bacillati</taxon>
        <taxon>Bacillota</taxon>
        <taxon>Bacilli</taxon>
        <taxon>Bacillales</taxon>
        <taxon>Paenibacillaceae</taxon>
        <taxon>Paenibacillus</taxon>
    </lineage>
</organism>
<dbReference type="SUPFAM" id="SSF53335">
    <property type="entry name" value="S-adenosyl-L-methionine-dependent methyltransferases"/>
    <property type="match status" value="1"/>
</dbReference>
<keyword evidence="5" id="KW-1185">Reference proteome</keyword>
<dbReference type="Gene3D" id="3.40.50.150">
    <property type="entry name" value="Vaccinia Virus protein VP39"/>
    <property type="match status" value="1"/>
</dbReference>
<dbReference type="Proteomes" id="UP000596857">
    <property type="component" value="Unassembled WGS sequence"/>
</dbReference>
<proteinExistence type="predicted"/>
<keyword evidence="2" id="KW-0808">Transferase</keyword>
<evidence type="ECO:0000256" key="2">
    <source>
        <dbReference type="ARBA" id="ARBA00022679"/>
    </source>
</evidence>
<protein>
    <submittedName>
        <fullName evidence="4">Methyltransferase domain-containing protein</fullName>
    </submittedName>
</protein>
<accession>A0ABX1YM65</accession>
<evidence type="ECO:0000313" key="5">
    <source>
        <dbReference type="Proteomes" id="UP000596857"/>
    </source>
</evidence>
<keyword evidence="1 4" id="KW-0489">Methyltransferase</keyword>
<evidence type="ECO:0000256" key="1">
    <source>
        <dbReference type="ARBA" id="ARBA00022603"/>
    </source>
</evidence>
<dbReference type="CDD" id="cd02440">
    <property type="entry name" value="AdoMet_MTases"/>
    <property type="match status" value="1"/>
</dbReference>
<gene>
    <name evidence="4" type="ORF">GC101_19320</name>
</gene>
<dbReference type="GO" id="GO:0008168">
    <property type="term" value="F:methyltransferase activity"/>
    <property type="evidence" value="ECO:0007669"/>
    <property type="project" value="UniProtKB-KW"/>
</dbReference>
<dbReference type="PANTHER" id="PTHR44942:SF4">
    <property type="entry name" value="METHYLTRANSFERASE TYPE 11 DOMAIN-CONTAINING PROTEIN"/>
    <property type="match status" value="1"/>
</dbReference>
<dbReference type="InterPro" id="IPR051052">
    <property type="entry name" value="Diverse_substrate_MTase"/>
</dbReference>
<feature type="domain" description="Methyltransferase" evidence="3">
    <location>
        <begin position="41"/>
        <end position="131"/>
    </location>
</feature>
<dbReference type="InterPro" id="IPR029063">
    <property type="entry name" value="SAM-dependent_MTases_sf"/>
</dbReference>
<dbReference type="GO" id="GO:0032259">
    <property type="term" value="P:methylation"/>
    <property type="evidence" value="ECO:0007669"/>
    <property type="project" value="UniProtKB-KW"/>
</dbReference>
<dbReference type="Pfam" id="PF13649">
    <property type="entry name" value="Methyltransf_25"/>
    <property type="match status" value="1"/>
</dbReference>
<name>A0ABX1YM65_9BACL</name>
<dbReference type="EMBL" id="WHOB01000059">
    <property type="protein sequence ID" value="NOU81016.1"/>
    <property type="molecule type" value="Genomic_DNA"/>
</dbReference>